<proteinExistence type="predicted"/>
<evidence type="ECO:0000313" key="2">
    <source>
        <dbReference type="Proteomes" id="UP000054560"/>
    </source>
</evidence>
<keyword evidence="2" id="KW-1185">Reference proteome</keyword>
<evidence type="ECO:0000313" key="1">
    <source>
        <dbReference type="EMBL" id="KNC80834.1"/>
    </source>
</evidence>
<dbReference type="GeneID" id="25907320"/>
<gene>
    <name evidence="1" type="ORF">SARC_06816</name>
</gene>
<organism evidence="1 2">
    <name type="scientific">Sphaeroforma arctica JP610</name>
    <dbReference type="NCBI Taxonomy" id="667725"/>
    <lineage>
        <taxon>Eukaryota</taxon>
        <taxon>Ichthyosporea</taxon>
        <taxon>Ichthyophonida</taxon>
        <taxon>Sphaeroforma</taxon>
    </lineage>
</organism>
<sequence>MEVVDFASFLKNAVGAPTDVDAISTLQSSTANLTDEQAAKDELAIGAALESALQTGTIRNRHTPVQP</sequence>
<accession>A0A0L0FW09</accession>
<dbReference type="EMBL" id="KQ242101">
    <property type="protein sequence ID" value="KNC80834.1"/>
    <property type="molecule type" value="Genomic_DNA"/>
</dbReference>
<dbReference type="Proteomes" id="UP000054560">
    <property type="component" value="Unassembled WGS sequence"/>
</dbReference>
<dbReference type="AlphaFoldDB" id="A0A0L0FW09"/>
<dbReference type="RefSeq" id="XP_014154736.1">
    <property type="nucleotide sequence ID" value="XM_014299261.1"/>
</dbReference>
<name>A0A0L0FW09_9EUKA</name>
<protein>
    <submittedName>
        <fullName evidence="1">Uncharacterized protein</fullName>
    </submittedName>
</protein>
<reference evidence="1 2" key="1">
    <citation type="submission" date="2011-02" db="EMBL/GenBank/DDBJ databases">
        <title>The Genome Sequence of Sphaeroforma arctica JP610.</title>
        <authorList>
            <consortium name="The Broad Institute Genome Sequencing Platform"/>
            <person name="Russ C."/>
            <person name="Cuomo C."/>
            <person name="Young S.K."/>
            <person name="Zeng Q."/>
            <person name="Gargeya S."/>
            <person name="Alvarado L."/>
            <person name="Berlin A."/>
            <person name="Chapman S.B."/>
            <person name="Chen Z."/>
            <person name="Freedman E."/>
            <person name="Gellesch M."/>
            <person name="Goldberg J."/>
            <person name="Griggs A."/>
            <person name="Gujja S."/>
            <person name="Heilman E."/>
            <person name="Heiman D."/>
            <person name="Howarth C."/>
            <person name="Mehta T."/>
            <person name="Neiman D."/>
            <person name="Pearson M."/>
            <person name="Roberts A."/>
            <person name="Saif S."/>
            <person name="Shea T."/>
            <person name="Shenoy N."/>
            <person name="Sisk P."/>
            <person name="Stolte C."/>
            <person name="Sykes S."/>
            <person name="White J."/>
            <person name="Yandava C."/>
            <person name="Burger G."/>
            <person name="Gray M.W."/>
            <person name="Holland P.W.H."/>
            <person name="King N."/>
            <person name="Lang F.B.F."/>
            <person name="Roger A.J."/>
            <person name="Ruiz-Trillo I."/>
            <person name="Haas B."/>
            <person name="Nusbaum C."/>
            <person name="Birren B."/>
        </authorList>
    </citation>
    <scope>NUCLEOTIDE SEQUENCE [LARGE SCALE GENOMIC DNA]</scope>
    <source>
        <strain evidence="1 2">JP610</strain>
    </source>
</reference>